<dbReference type="Proteomes" id="UP000244855">
    <property type="component" value="Unassembled WGS sequence"/>
</dbReference>
<accession>A0A2V1E1W8</accession>
<organism evidence="1 2">
    <name type="scientific">Periconia macrospinosa</name>
    <dbReference type="NCBI Taxonomy" id="97972"/>
    <lineage>
        <taxon>Eukaryota</taxon>
        <taxon>Fungi</taxon>
        <taxon>Dikarya</taxon>
        <taxon>Ascomycota</taxon>
        <taxon>Pezizomycotina</taxon>
        <taxon>Dothideomycetes</taxon>
        <taxon>Pleosporomycetidae</taxon>
        <taxon>Pleosporales</taxon>
        <taxon>Massarineae</taxon>
        <taxon>Periconiaceae</taxon>
        <taxon>Periconia</taxon>
    </lineage>
</organism>
<dbReference type="AlphaFoldDB" id="A0A2V1E1W8"/>
<sequence>MPDSTEVLAARGDVILVVGPEKKRLKVSSKKLRDASRYFNNLLGPHFSEGQDLDPDNPKEITMPEDDGFLLEIICSNIHGRKYDGRKLSLMDIFYVAMTADKFDCVRHMQATLAMWLAQIKDSVDTRDMIQMSYLMAAAFISDDPVAFRESARSIIMHHGESFIPMMEADQDFNIVLPNSTFCKQYVFGGSKKPGAREIIQNGDVPIYIKLVLAASGFLSLLTYRHPEILKQGIIAGTGGGNRASN</sequence>
<dbReference type="OrthoDB" id="5275938at2759"/>
<dbReference type="EMBL" id="KZ805322">
    <property type="protein sequence ID" value="PVI04306.1"/>
    <property type="molecule type" value="Genomic_DNA"/>
</dbReference>
<keyword evidence="2" id="KW-1185">Reference proteome</keyword>
<evidence type="ECO:0000313" key="2">
    <source>
        <dbReference type="Proteomes" id="UP000244855"/>
    </source>
</evidence>
<gene>
    <name evidence="1" type="ORF">DM02DRAFT_692733</name>
</gene>
<reference evidence="1 2" key="1">
    <citation type="journal article" date="2018" name="Sci. Rep.">
        <title>Comparative genomics provides insights into the lifestyle and reveals functional heterogeneity of dark septate endophytic fungi.</title>
        <authorList>
            <person name="Knapp D.G."/>
            <person name="Nemeth J.B."/>
            <person name="Barry K."/>
            <person name="Hainaut M."/>
            <person name="Henrissat B."/>
            <person name="Johnson J."/>
            <person name="Kuo A."/>
            <person name="Lim J.H.P."/>
            <person name="Lipzen A."/>
            <person name="Nolan M."/>
            <person name="Ohm R.A."/>
            <person name="Tamas L."/>
            <person name="Grigoriev I.V."/>
            <person name="Spatafora J.W."/>
            <person name="Nagy L.G."/>
            <person name="Kovacs G.M."/>
        </authorList>
    </citation>
    <scope>NUCLEOTIDE SEQUENCE [LARGE SCALE GENOMIC DNA]</scope>
    <source>
        <strain evidence="1 2">DSE2036</strain>
    </source>
</reference>
<proteinExistence type="predicted"/>
<dbReference type="InterPro" id="IPR011333">
    <property type="entry name" value="SKP1/BTB/POZ_sf"/>
</dbReference>
<dbReference type="Gene3D" id="3.30.710.10">
    <property type="entry name" value="Potassium Channel Kv1.1, Chain A"/>
    <property type="match status" value="1"/>
</dbReference>
<dbReference type="STRING" id="97972.A0A2V1E1W8"/>
<evidence type="ECO:0008006" key="3">
    <source>
        <dbReference type="Google" id="ProtNLM"/>
    </source>
</evidence>
<evidence type="ECO:0000313" key="1">
    <source>
        <dbReference type="EMBL" id="PVI04306.1"/>
    </source>
</evidence>
<name>A0A2V1E1W8_9PLEO</name>
<protein>
    <recommendedName>
        <fullName evidence="3">BTB domain-containing protein</fullName>
    </recommendedName>
</protein>